<name>A0ACC2XGL0_9TREE</name>
<sequence>MAQSPTKAAPKLDAFLAMNLGRYTVSTPANPAYASVSFTESVPAIPPLKASGRNVTEQVKYPASRKGKERKTYNSTSALPEPVTDDQESKKKRRRSGTFVVAGEEGFEVWSNQPQLRVLLRRSE</sequence>
<proteinExistence type="predicted"/>
<dbReference type="Proteomes" id="UP001243375">
    <property type="component" value="Unassembled WGS sequence"/>
</dbReference>
<organism evidence="1 2">
    <name type="scientific">Naganishia vaughanmartiniae</name>
    <dbReference type="NCBI Taxonomy" id="1424756"/>
    <lineage>
        <taxon>Eukaryota</taxon>
        <taxon>Fungi</taxon>
        <taxon>Dikarya</taxon>
        <taxon>Basidiomycota</taxon>
        <taxon>Agaricomycotina</taxon>
        <taxon>Tremellomycetes</taxon>
        <taxon>Filobasidiales</taxon>
        <taxon>Filobasidiaceae</taxon>
        <taxon>Naganishia</taxon>
    </lineage>
</organism>
<evidence type="ECO:0000313" key="1">
    <source>
        <dbReference type="EMBL" id="KAJ9123158.1"/>
    </source>
</evidence>
<gene>
    <name evidence="1" type="ORF">QFC22_001351</name>
</gene>
<accession>A0ACC2XGL0</accession>
<dbReference type="EMBL" id="JASBWU010000003">
    <property type="protein sequence ID" value="KAJ9123158.1"/>
    <property type="molecule type" value="Genomic_DNA"/>
</dbReference>
<keyword evidence="2" id="KW-1185">Reference proteome</keyword>
<evidence type="ECO:0000313" key="2">
    <source>
        <dbReference type="Proteomes" id="UP001243375"/>
    </source>
</evidence>
<reference evidence="1" key="1">
    <citation type="submission" date="2023-04" db="EMBL/GenBank/DDBJ databases">
        <title>Draft Genome sequencing of Naganishia species isolated from polar environments using Oxford Nanopore Technology.</title>
        <authorList>
            <person name="Leo P."/>
            <person name="Venkateswaran K."/>
        </authorList>
    </citation>
    <scope>NUCLEOTIDE SEQUENCE</scope>
    <source>
        <strain evidence="1">MNA-CCFEE 5425</strain>
    </source>
</reference>
<comment type="caution">
    <text evidence="1">The sequence shown here is derived from an EMBL/GenBank/DDBJ whole genome shotgun (WGS) entry which is preliminary data.</text>
</comment>
<protein>
    <submittedName>
        <fullName evidence="1">Uncharacterized protein</fullName>
    </submittedName>
</protein>